<reference evidence="6 7" key="2">
    <citation type="journal article" date="2011" name="PLoS ONE">
        <title>The Cyst-Dividing Bacterium Ramlibacter tataouinensis TTB310 Genome Reveals a Well-Stocked Toolbox for Adaptation to a Desert Environment.</title>
        <authorList>
            <person name="De Luca G."/>
            <person name="Barakat M."/>
            <person name="Ortet P."/>
            <person name="Fochesato S."/>
            <person name="Jourlin-Castelli C."/>
            <person name="Ansaldi M."/>
            <person name="Py B."/>
            <person name="Fichant G."/>
            <person name="Coutinho P.M."/>
            <person name="Voulhoux R."/>
            <person name="Bastien O."/>
            <person name="Marechal E."/>
            <person name="Henrissat B."/>
            <person name="Quentin Y."/>
            <person name="Noirot P."/>
            <person name="Filloux A."/>
            <person name="Mejean V."/>
            <person name="Dubow M.S."/>
            <person name="Barras F."/>
            <person name="Barbe V."/>
            <person name="Weissenbach J."/>
            <person name="Mihalcescu I."/>
            <person name="Vermeglio A."/>
            <person name="Achouak W."/>
            <person name="Heulin T."/>
        </authorList>
    </citation>
    <scope>NUCLEOTIDE SEQUENCE [LARGE SCALE GENOMIC DNA]</scope>
    <source>
        <strain evidence="7">ATCC BAA-407 / DSM 14655 / LMG 21543 / TTB310</strain>
    </source>
</reference>
<sequence>MLDTDTLQRPSPGASKDAIQFHYDVGNDFYHLWLDETKTYTCALWNEGDDIAAAQKRKLDHHITEAKAPGVARALDIGCGWGPCLRRMVETHGVQHAVGLTLSQAQADYVKSLGNPGIEIRVESWFDHEPTAPYDAIISIGAFEHFARPDVALAEKIDGYRAFFDRCRRWLRPGGRLSLQTIVYENSDRADLSPFILERIWPETDLPRLADICTAVERKFEVVRLHNDRQGYVRTCAEWVRQLGVHRDKIVSTVGLDTYERYVHWLKLSMVGFHTGTMGLLRITFQRID</sequence>
<dbReference type="GO" id="GO:0008168">
    <property type="term" value="F:methyltransferase activity"/>
    <property type="evidence" value="ECO:0007669"/>
    <property type="project" value="UniProtKB-KW"/>
</dbReference>
<dbReference type="InterPro" id="IPR050723">
    <property type="entry name" value="CFA/CMAS"/>
</dbReference>
<keyword evidence="7" id="KW-1185">Reference proteome</keyword>
<accession>F5XVI3</accession>
<dbReference type="EMBL" id="CP000245">
    <property type="protein sequence ID" value="AEG91559.1"/>
    <property type="molecule type" value="Genomic_DNA"/>
</dbReference>
<evidence type="ECO:0000256" key="3">
    <source>
        <dbReference type="ARBA" id="ARBA00022679"/>
    </source>
</evidence>
<dbReference type="Proteomes" id="UP000008385">
    <property type="component" value="Chromosome"/>
</dbReference>
<dbReference type="AlphaFoldDB" id="F5XVI3"/>
<dbReference type="STRING" id="365046.Rta_04830"/>
<dbReference type="SUPFAM" id="SSF53335">
    <property type="entry name" value="S-adenosyl-L-methionine-dependent methyltransferases"/>
    <property type="match status" value="1"/>
</dbReference>
<dbReference type="Gene3D" id="3.40.50.150">
    <property type="entry name" value="Vaccinia Virus protein VP39"/>
    <property type="match status" value="1"/>
</dbReference>
<reference evidence="7" key="1">
    <citation type="submission" date="2006-01" db="EMBL/GenBank/DDBJ databases">
        <title>Genome of the cyst-dividing bacterium Ramlibacter tataouinensis.</title>
        <authorList>
            <person name="Barakat M."/>
            <person name="Ortet P."/>
            <person name="De Luca G."/>
            <person name="Jourlin-Castelli C."/>
            <person name="Ansaldi M."/>
            <person name="Py B."/>
            <person name="Fichant G."/>
            <person name="Coutinho P."/>
            <person name="Voulhoux R."/>
            <person name="Bastien O."/>
            <person name="Roy S."/>
            <person name="Marechal E."/>
            <person name="Henrissat B."/>
            <person name="Quentin Y."/>
            <person name="Noirot P."/>
            <person name="Filloux A."/>
            <person name="Mejean V."/>
            <person name="DuBow M."/>
            <person name="Barras F."/>
            <person name="Heulin T."/>
        </authorList>
    </citation>
    <scope>NUCLEOTIDE SEQUENCE [LARGE SCALE GENOMIC DNA]</scope>
    <source>
        <strain evidence="7">ATCC BAA-407 / DSM 14655 / LMG 21543 / TTB310</strain>
    </source>
</reference>
<dbReference type="HOGENOM" id="CLU_026434_3_0_4"/>
<proteinExistence type="inferred from homology"/>
<dbReference type="Pfam" id="PF02353">
    <property type="entry name" value="CMAS"/>
    <property type="match status" value="1"/>
</dbReference>
<keyword evidence="5" id="KW-0443">Lipid metabolism</keyword>
<comment type="similarity">
    <text evidence="1">Belongs to the CFA/CMAS family.</text>
</comment>
<evidence type="ECO:0000313" key="6">
    <source>
        <dbReference type="EMBL" id="AEG91559.1"/>
    </source>
</evidence>
<dbReference type="PATRIC" id="fig|365046.3.peg.496"/>
<dbReference type="InterPro" id="IPR003333">
    <property type="entry name" value="CMAS"/>
</dbReference>
<evidence type="ECO:0000256" key="4">
    <source>
        <dbReference type="ARBA" id="ARBA00022691"/>
    </source>
</evidence>
<name>F5XVI3_RAMTT</name>
<dbReference type="CDD" id="cd02440">
    <property type="entry name" value="AdoMet_MTases"/>
    <property type="match status" value="1"/>
</dbReference>
<dbReference type="GO" id="GO:0008610">
    <property type="term" value="P:lipid biosynthetic process"/>
    <property type="evidence" value="ECO:0007669"/>
    <property type="project" value="InterPro"/>
</dbReference>
<dbReference type="OrthoDB" id="9782855at2"/>
<dbReference type="InterPro" id="IPR029063">
    <property type="entry name" value="SAM-dependent_MTases_sf"/>
</dbReference>
<organism evidence="6 7">
    <name type="scientific">Ramlibacter tataouinensis (strain ATCC BAA-407 / DSM 14655 / LMG 21543 / TTB310)</name>
    <dbReference type="NCBI Taxonomy" id="365046"/>
    <lineage>
        <taxon>Bacteria</taxon>
        <taxon>Pseudomonadati</taxon>
        <taxon>Pseudomonadota</taxon>
        <taxon>Betaproteobacteria</taxon>
        <taxon>Burkholderiales</taxon>
        <taxon>Comamonadaceae</taxon>
        <taxon>Ramlibacter</taxon>
    </lineage>
</organism>
<gene>
    <name evidence="6" type="ordered locus">Rta_04830</name>
</gene>
<dbReference type="RefSeq" id="WP_013899792.1">
    <property type="nucleotide sequence ID" value="NC_015677.1"/>
</dbReference>
<dbReference type="KEGG" id="rta:Rta_04830"/>
<dbReference type="PANTHER" id="PTHR43667">
    <property type="entry name" value="CYCLOPROPANE-FATTY-ACYL-PHOSPHOLIPID SYNTHASE"/>
    <property type="match status" value="1"/>
</dbReference>
<dbReference type="PIRSF" id="PIRSF003085">
    <property type="entry name" value="CMAS"/>
    <property type="match status" value="1"/>
</dbReference>
<evidence type="ECO:0000313" key="7">
    <source>
        <dbReference type="Proteomes" id="UP000008385"/>
    </source>
</evidence>
<keyword evidence="3" id="KW-0808">Transferase</keyword>
<dbReference type="eggNOG" id="COG2230">
    <property type="taxonomic scope" value="Bacteria"/>
</dbReference>
<evidence type="ECO:0000256" key="2">
    <source>
        <dbReference type="ARBA" id="ARBA00022603"/>
    </source>
</evidence>
<keyword evidence="4" id="KW-0949">S-adenosyl-L-methionine</keyword>
<dbReference type="PANTHER" id="PTHR43667:SF1">
    <property type="entry name" value="CYCLOPROPANE-FATTY-ACYL-PHOSPHOLIPID SYNTHASE"/>
    <property type="match status" value="1"/>
</dbReference>
<keyword evidence="2" id="KW-0489">Methyltransferase</keyword>
<dbReference type="GO" id="GO:0032259">
    <property type="term" value="P:methylation"/>
    <property type="evidence" value="ECO:0007669"/>
    <property type="project" value="UniProtKB-KW"/>
</dbReference>
<evidence type="ECO:0000256" key="1">
    <source>
        <dbReference type="ARBA" id="ARBA00010815"/>
    </source>
</evidence>
<evidence type="ECO:0000256" key="5">
    <source>
        <dbReference type="ARBA" id="ARBA00023098"/>
    </source>
</evidence>
<protein>
    <submittedName>
        <fullName evidence="6">Cyclopropane-fatty-acyl-phospholipid synthase-like protein</fullName>
    </submittedName>
</protein>